<evidence type="ECO:0000256" key="1">
    <source>
        <dbReference type="SAM" id="Phobius"/>
    </source>
</evidence>
<keyword evidence="1" id="KW-1133">Transmembrane helix</keyword>
<dbReference type="RefSeq" id="WP_274356693.1">
    <property type="nucleotide sequence ID" value="NZ_CP118099.1"/>
</dbReference>
<keyword evidence="3" id="KW-1185">Reference proteome</keyword>
<sequence length="154" mass="17735">MKHVVVQSISSIILYVLMAFLFSSFLSDISTIIESDSFIVEFNLLPLLLLIGFFIVWTVYSFNTRPNKQLNFAQWSVRMTEFSEVDEREQIITAKATKAAYVSFSISVPLLMGSFMFYPLFEDALPTYPIYALASTLIIATFVYMVTWIRAYTR</sequence>
<feature type="transmembrane region" description="Helical" evidence="1">
    <location>
        <begin position="99"/>
        <end position="118"/>
    </location>
</feature>
<evidence type="ECO:0008006" key="4">
    <source>
        <dbReference type="Google" id="ProtNLM"/>
    </source>
</evidence>
<accession>A0ABY7WXP1</accession>
<dbReference type="Proteomes" id="UP001213680">
    <property type="component" value="Chromosome"/>
</dbReference>
<organism evidence="2 3">
    <name type="scientific">Exiguobacterium marinum</name>
    <dbReference type="NCBI Taxonomy" id="273528"/>
    <lineage>
        <taxon>Bacteria</taxon>
        <taxon>Bacillati</taxon>
        <taxon>Bacillota</taxon>
        <taxon>Bacilli</taxon>
        <taxon>Bacillales</taxon>
        <taxon>Bacillales Family XII. Incertae Sedis</taxon>
        <taxon>Exiguobacterium</taxon>
    </lineage>
</organism>
<keyword evidence="1" id="KW-0472">Membrane</keyword>
<evidence type="ECO:0000313" key="2">
    <source>
        <dbReference type="EMBL" id="WDH75641.1"/>
    </source>
</evidence>
<feature type="transmembrane region" description="Helical" evidence="1">
    <location>
        <begin position="130"/>
        <end position="149"/>
    </location>
</feature>
<evidence type="ECO:0000313" key="3">
    <source>
        <dbReference type="Proteomes" id="UP001213680"/>
    </source>
</evidence>
<name>A0ABY7WXP1_9BACL</name>
<dbReference type="EMBL" id="CP118099">
    <property type="protein sequence ID" value="WDH75641.1"/>
    <property type="molecule type" value="Genomic_DNA"/>
</dbReference>
<protein>
    <recommendedName>
        <fullName evidence="4">DUF3169 family protein</fullName>
    </recommendedName>
</protein>
<proteinExistence type="predicted"/>
<feature type="transmembrane region" description="Helical" evidence="1">
    <location>
        <begin position="12"/>
        <end position="33"/>
    </location>
</feature>
<reference evidence="2 3" key="1">
    <citation type="submission" date="2023-02" db="EMBL/GenBank/DDBJ databases">
        <title>A bacterium isolated from plastisphere.</title>
        <authorList>
            <person name="Sun Y."/>
        </authorList>
    </citation>
    <scope>NUCLEOTIDE SEQUENCE [LARGE SCALE GENOMIC DNA]</scope>
    <source>
        <strain evidence="3">a-1</strain>
    </source>
</reference>
<keyword evidence="1" id="KW-0812">Transmembrane</keyword>
<gene>
    <name evidence="2" type="ORF">PTI97_12525</name>
</gene>
<feature type="transmembrane region" description="Helical" evidence="1">
    <location>
        <begin position="39"/>
        <end position="60"/>
    </location>
</feature>